<dbReference type="OrthoDB" id="77977at2759"/>
<protein>
    <submittedName>
        <fullName evidence="1">Uncharacterized protein</fullName>
    </submittedName>
</protein>
<dbReference type="VEuPathDB" id="FungiDB:H257_17222"/>
<dbReference type="AlphaFoldDB" id="W4FFL9"/>
<dbReference type="RefSeq" id="XP_009844227.1">
    <property type="nucleotide sequence ID" value="XM_009845925.1"/>
</dbReference>
<dbReference type="EMBL" id="KI913214">
    <property type="protein sequence ID" value="ETV66240.1"/>
    <property type="molecule type" value="Genomic_DNA"/>
</dbReference>
<gene>
    <name evidence="1" type="ORF">H257_17222</name>
</gene>
<proteinExistence type="predicted"/>
<sequence length="123" mass="13305">MCELFAVAPATFARVLVNAEKALSCALKTMPDASIRWPTFAQQTCWAQATEAREQLVTGVFAFVDGKNLPVREPSSSDLQNAHYNGWLHSVFVTGLQAMSDSITSLRQAAEWGMGAAVKVTAN</sequence>
<evidence type="ECO:0000313" key="1">
    <source>
        <dbReference type="EMBL" id="ETV66240.1"/>
    </source>
</evidence>
<reference evidence="1" key="1">
    <citation type="submission" date="2013-12" db="EMBL/GenBank/DDBJ databases">
        <title>The Genome Sequence of Aphanomyces astaci APO3.</title>
        <authorList>
            <consortium name="The Broad Institute Genomics Platform"/>
            <person name="Russ C."/>
            <person name="Tyler B."/>
            <person name="van West P."/>
            <person name="Dieguez-Uribeondo J."/>
            <person name="Young S.K."/>
            <person name="Zeng Q."/>
            <person name="Gargeya S."/>
            <person name="Fitzgerald M."/>
            <person name="Abouelleil A."/>
            <person name="Alvarado L."/>
            <person name="Chapman S.B."/>
            <person name="Gainer-Dewar J."/>
            <person name="Goldberg J."/>
            <person name="Griggs A."/>
            <person name="Gujja S."/>
            <person name="Hansen M."/>
            <person name="Howarth C."/>
            <person name="Imamovic A."/>
            <person name="Ireland A."/>
            <person name="Larimer J."/>
            <person name="McCowan C."/>
            <person name="Murphy C."/>
            <person name="Pearson M."/>
            <person name="Poon T.W."/>
            <person name="Priest M."/>
            <person name="Roberts A."/>
            <person name="Saif S."/>
            <person name="Shea T."/>
            <person name="Sykes S."/>
            <person name="Wortman J."/>
            <person name="Nusbaum C."/>
            <person name="Birren B."/>
        </authorList>
    </citation>
    <scope>NUCLEOTIDE SEQUENCE [LARGE SCALE GENOMIC DNA]</scope>
    <source>
        <strain evidence="1">APO3</strain>
    </source>
</reference>
<dbReference type="GeneID" id="20819218"/>
<dbReference type="PANTHER" id="PTHR48471">
    <property type="entry name" value="DDE TNP4 DOMAIN-CONTAINING PROTEIN"/>
    <property type="match status" value="1"/>
</dbReference>
<accession>W4FFL9</accession>
<dbReference type="PANTHER" id="PTHR48471:SF1">
    <property type="entry name" value="DDE TNP4 DOMAIN-CONTAINING PROTEIN"/>
    <property type="match status" value="1"/>
</dbReference>
<organism evidence="1">
    <name type="scientific">Aphanomyces astaci</name>
    <name type="common">Crayfish plague agent</name>
    <dbReference type="NCBI Taxonomy" id="112090"/>
    <lineage>
        <taxon>Eukaryota</taxon>
        <taxon>Sar</taxon>
        <taxon>Stramenopiles</taxon>
        <taxon>Oomycota</taxon>
        <taxon>Saprolegniomycetes</taxon>
        <taxon>Saprolegniales</taxon>
        <taxon>Verrucalvaceae</taxon>
        <taxon>Aphanomyces</taxon>
    </lineage>
</organism>
<name>W4FFL9_APHAT</name>